<keyword evidence="3 8" id="KW-0812">Transmembrane</keyword>
<dbReference type="InterPro" id="IPR003593">
    <property type="entry name" value="AAA+_ATPase"/>
</dbReference>
<dbReference type="RefSeq" id="WP_144566322.1">
    <property type="nucleotide sequence ID" value="NZ_VIVN01000008.1"/>
</dbReference>
<dbReference type="InterPro" id="IPR003439">
    <property type="entry name" value="ABC_transporter-like_ATP-bd"/>
</dbReference>
<protein>
    <submittedName>
        <fullName evidence="11">ATP-binding cassette subfamily B protein/subfamily B ATP-binding cassette protein MsbA</fullName>
    </submittedName>
</protein>
<evidence type="ECO:0000256" key="2">
    <source>
        <dbReference type="ARBA" id="ARBA00022448"/>
    </source>
</evidence>
<feature type="transmembrane region" description="Helical" evidence="8">
    <location>
        <begin position="177"/>
        <end position="197"/>
    </location>
</feature>
<dbReference type="InterPro" id="IPR011527">
    <property type="entry name" value="ABC1_TM_dom"/>
</dbReference>
<dbReference type="GO" id="GO:0005886">
    <property type="term" value="C:plasma membrane"/>
    <property type="evidence" value="ECO:0007669"/>
    <property type="project" value="UniProtKB-SubCell"/>
</dbReference>
<evidence type="ECO:0000256" key="6">
    <source>
        <dbReference type="ARBA" id="ARBA00022989"/>
    </source>
</evidence>
<evidence type="ECO:0000256" key="1">
    <source>
        <dbReference type="ARBA" id="ARBA00004651"/>
    </source>
</evidence>
<organism evidence="11 12">
    <name type="scientific">Neobacillus bataviensis</name>
    <dbReference type="NCBI Taxonomy" id="220685"/>
    <lineage>
        <taxon>Bacteria</taxon>
        <taxon>Bacillati</taxon>
        <taxon>Bacillota</taxon>
        <taxon>Bacilli</taxon>
        <taxon>Bacillales</taxon>
        <taxon>Bacillaceae</taxon>
        <taxon>Neobacillus</taxon>
    </lineage>
</organism>
<dbReference type="GO" id="GO:0016887">
    <property type="term" value="F:ATP hydrolysis activity"/>
    <property type="evidence" value="ECO:0007669"/>
    <property type="project" value="InterPro"/>
</dbReference>
<comment type="caution">
    <text evidence="11">The sequence shown here is derived from an EMBL/GenBank/DDBJ whole genome shotgun (WGS) entry which is preliminary data.</text>
</comment>
<reference evidence="11 12" key="1">
    <citation type="submission" date="2019-06" db="EMBL/GenBank/DDBJ databases">
        <title>Sorghum-associated microbial communities from plants grown in Nebraska, USA.</title>
        <authorList>
            <person name="Schachtman D."/>
        </authorList>
    </citation>
    <scope>NUCLEOTIDE SEQUENCE [LARGE SCALE GENOMIC DNA]</scope>
    <source>
        <strain evidence="11 12">2482</strain>
    </source>
</reference>
<comment type="subcellular location">
    <subcellularLocation>
        <location evidence="1">Cell membrane</location>
        <topology evidence="1">Multi-pass membrane protein</topology>
    </subcellularLocation>
</comment>
<feature type="transmembrane region" description="Helical" evidence="8">
    <location>
        <begin position="151"/>
        <end position="171"/>
    </location>
</feature>
<evidence type="ECO:0000256" key="3">
    <source>
        <dbReference type="ARBA" id="ARBA00022692"/>
    </source>
</evidence>
<dbReference type="InterPro" id="IPR039421">
    <property type="entry name" value="Type_1_exporter"/>
</dbReference>
<feature type="domain" description="ABC transmembrane type-1" evidence="10">
    <location>
        <begin position="37"/>
        <end position="318"/>
    </location>
</feature>
<dbReference type="Pfam" id="PF00664">
    <property type="entry name" value="ABC_membrane"/>
    <property type="match status" value="1"/>
</dbReference>
<dbReference type="CDD" id="cd07346">
    <property type="entry name" value="ABC_6TM_exporters"/>
    <property type="match status" value="1"/>
</dbReference>
<dbReference type="InterPro" id="IPR027417">
    <property type="entry name" value="P-loop_NTPase"/>
</dbReference>
<dbReference type="PROSITE" id="PS50893">
    <property type="entry name" value="ABC_TRANSPORTER_2"/>
    <property type="match status" value="1"/>
</dbReference>
<dbReference type="EMBL" id="VIVN01000008">
    <property type="protein sequence ID" value="TWD98885.1"/>
    <property type="molecule type" value="Genomic_DNA"/>
</dbReference>
<dbReference type="PROSITE" id="PS50929">
    <property type="entry name" value="ABC_TM1F"/>
    <property type="match status" value="1"/>
</dbReference>
<gene>
    <name evidence="11" type="ORF">FB550_108140</name>
</gene>
<keyword evidence="5 11" id="KW-0067">ATP-binding</keyword>
<dbReference type="SMART" id="SM00382">
    <property type="entry name" value="AAA"/>
    <property type="match status" value="1"/>
</dbReference>
<dbReference type="InterPro" id="IPR017871">
    <property type="entry name" value="ABC_transporter-like_CS"/>
</dbReference>
<evidence type="ECO:0000313" key="11">
    <source>
        <dbReference type="EMBL" id="TWD98885.1"/>
    </source>
</evidence>
<evidence type="ECO:0000313" key="12">
    <source>
        <dbReference type="Proteomes" id="UP000319671"/>
    </source>
</evidence>
<dbReference type="Gene3D" id="1.20.1560.10">
    <property type="entry name" value="ABC transporter type 1, transmembrane domain"/>
    <property type="match status" value="1"/>
</dbReference>
<evidence type="ECO:0000259" key="10">
    <source>
        <dbReference type="PROSITE" id="PS50929"/>
    </source>
</evidence>
<dbReference type="GO" id="GO:0005524">
    <property type="term" value="F:ATP binding"/>
    <property type="evidence" value="ECO:0007669"/>
    <property type="project" value="UniProtKB-KW"/>
</dbReference>
<keyword evidence="2" id="KW-0813">Transport</keyword>
<dbReference type="PANTHER" id="PTHR43394">
    <property type="entry name" value="ATP-DEPENDENT PERMEASE MDL1, MITOCHONDRIAL"/>
    <property type="match status" value="1"/>
</dbReference>
<dbReference type="GO" id="GO:0015421">
    <property type="term" value="F:ABC-type oligopeptide transporter activity"/>
    <property type="evidence" value="ECO:0007669"/>
    <property type="project" value="TreeGrafter"/>
</dbReference>
<dbReference type="InterPro" id="IPR036640">
    <property type="entry name" value="ABC1_TM_sf"/>
</dbReference>
<feature type="transmembrane region" description="Helical" evidence="8">
    <location>
        <begin position="35"/>
        <end position="56"/>
    </location>
</feature>
<accession>A0A561D623</accession>
<dbReference type="AlphaFoldDB" id="A0A561D623"/>
<name>A0A561D623_9BACI</name>
<keyword evidence="7 8" id="KW-0472">Membrane</keyword>
<dbReference type="Pfam" id="PF00005">
    <property type="entry name" value="ABC_tran"/>
    <property type="match status" value="1"/>
</dbReference>
<evidence type="ECO:0000256" key="5">
    <source>
        <dbReference type="ARBA" id="ARBA00022840"/>
    </source>
</evidence>
<evidence type="ECO:0000256" key="4">
    <source>
        <dbReference type="ARBA" id="ARBA00022741"/>
    </source>
</evidence>
<evidence type="ECO:0000256" key="8">
    <source>
        <dbReference type="SAM" id="Phobius"/>
    </source>
</evidence>
<dbReference type="Proteomes" id="UP000319671">
    <property type="component" value="Unassembled WGS sequence"/>
</dbReference>
<keyword evidence="6 8" id="KW-1133">Transmembrane helix</keyword>
<sequence length="601" mass="67135">MKDQLKSLITQYFSMKDIRRVFSFVLPYILKRWKAYIAILLLLGLDIYLTIAFAKFYGEITDTAIHGGYKQILSFIPYGALLILISIASSVSYTFFNMIATNGVKMDLKNHFFNHILRLPSGEVSNYRSGELMSHFSNDIHGVDGVIGSSLISLVRLPIIYIVVFVYLVNINLTLCLVSLVIAPIAALSGLVFGLLLRKNGRLIHRLVGNINSLLSETFHGLMVIRSFTLEKLHYKKYVNQNQELYQLELENAKLQSWYKTGEQIIGSITFIINLSIGALFVSKGELTVGALLTFLNLVTHLFYPITGMANVWAGFQRSVAALERVLDVLEKPADVKELPSFTQNSRVNGNIEYRNVTFSYVENKKVFEHFNLEIPKGKVVALVGPSGAGKSTLFNLLQGFYKPQSGDILIGGKSLQELSASDLRSSIALVPQETFLFSGTVKENLFIARPNITEKEMVEAAIRAEIHDFILSLPKGYDTEIGENGIKLSGGQKQRIAIARAILKDAPILLLDEATSALDGETEYYVKEALEELMQGRTTIIIAHRLTTIQHSDIIMVMDQGEIVQQGTHNELMKQIGLYRKLYDSSFSSKSESNLPLVAK</sequence>
<keyword evidence="4" id="KW-0547">Nucleotide-binding</keyword>
<feature type="transmembrane region" description="Helical" evidence="8">
    <location>
        <begin position="76"/>
        <end position="96"/>
    </location>
</feature>
<proteinExistence type="predicted"/>
<dbReference type="SUPFAM" id="SSF52540">
    <property type="entry name" value="P-loop containing nucleoside triphosphate hydrolases"/>
    <property type="match status" value="1"/>
</dbReference>
<dbReference type="FunFam" id="3.40.50.300:FF:000287">
    <property type="entry name" value="Multidrug ABC transporter ATP-binding protein"/>
    <property type="match status" value="1"/>
</dbReference>
<dbReference type="PANTHER" id="PTHR43394:SF1">
    <property type="entry name" value="ATP-BINDING CASSETTE SUB-FAMILY B MEMBER 10, MITOCHONDRIAL"/>
    <property type="match status" value="1"/>
</dbReference>
<feature type="domain" description="ABC transporter" evidence="9">
    <location>
        <begin position="352"/>
        <end position="586"/>
    </location>
</feature>
<dbReference type="PROSITE" id="PS00211">
    <property type="entry name" value="ABC_TRANSPORTER_1"/>
    <property type="match status" value="1"/>
</dbReference>
<dbReference type="SUPFAM" id="SSF90123">
    <property type="entry name" value="ABC transporter transmembrane region"/>
    <property type="match status" value="1"/>
</dbReference>
<keyword evidence="12" id="KW-1185">Reference proteome</keyword>
<evidence type="ECO:0000256" key="7">
    <source>
        <dbReference type="ARBA" id="ARBA00023136"/>
    </source>
</evidence>
<evidence type="ECO:0000259" key="9">
    <source>
        <dbReference type="PROSITE" id="PS50893"/>
    </source>
</evidence>
<dbReference type="Gene3D" id="3.40.50.300">
    <property type="entry name" value="P-loop containing nucleotide triphosphate hydrolases"/>
    <property type="match status" value="1"/>
</dbReference>